<organism evidence="2 3">
    <name type="scientific">Pristionchus entomophagus</name>
    <dbReference type="NCBI Taxonomy" id="358040"/>
    <lineage>
        <taxon>Eukaryota</taxon>
        <taxon>Metazoa</taxon>
        <taxon>Ecdysozoa</taxon>
        <taxon>Nematoda</taxon>
        <taxon>Chromadorea</taxon>
        <taxon>Rhabditida</taxon>
        <taxon>Rhabditina</taxon>
        <taxon>Diplogasteromorpha</taxon>
        <taxon>Diplogasteroidea</taxon>
        <taxon>Neodiplogasteridae</taxon>
        <taxon>Pristionchus</taxon>
    </lineage>
</organism>
<comment type="caution">
    <text evidence="2">The sequence shown here is derived from an EMBL/GenBank/DDBJ whole genome shotgun (WGS) entry which is preliminary data.</text>
</comment>
<dbReference type="Proteomes" id="UP001432027">
    <property type="component" value="Unassembled WGS sequence"/>
</dbReference>
<sequence>MIYEEQKARIRSIDNLSLVYRSPSIIVDYRTRRSVSLRLIISIIRIVVVFMFLLLLQCLSLFSILFLLISSSPTGSSRLSNSFLRGEGSHQLSQTSTLPRLPETVCLQQQVGGGVRRVVIEHQIEVLK</sequence>
<proteinExistence type="predicted"/>
<name>A0AAV5TIL5_9BILA</name>
<protein>
    <recommendedName>
        <fullName evidence="4">G protein-coupled receptor</fullName>
    </recommendedName>
</protein>
<keyword evidence="1" id="KW-0812">Transmembrane</keyword>
<reference evidence="2" key="1">
    <citation type="submission" date="2023-10" db="EMBL/GenBank/DDBJ databases">
        <title>Genome assembly of Pristionchus species.</title>
        <authorList>
            <person name="Yoshida K."/>
            <person name="Sommer R.J."/>
        </authorList>
    </citation>
    <scope>NUCLEOTIDE SEQUENCE</scope>
    <source>
        <strain evidence="2">RS0144</strain>
    </source>
</reference>
<accession>A0AAV5TIL5</accession>
<evidence type="ECO:0008006" key="4">
    <source>
        <dbReference type="Google" id="ProtNLM"/>
    </source>
</evidence>
<evidence type="ECO:0000313" key="3">
    <source>
        <dbReference type="Proteomes" id="UP001432027"/>
    </source>
</evidence>
<evidence type="ECO:0000313" key="2">
    <source>
        <dbReference type="EMBL" id="GMS94183.1"/>
    </source>
</evidence>
<gene>
    <name evidence="2" type="ORF">PENTCL1PPCAC_16357</name>
</gene>
<dbReference type="EMBL" id="BTSX01000004">
    <property type="protein sequence ID" value="GMS94183.1"/>
    <property type="molecule type" value="Genomic_DNA"/>
</dbReference>
<feature type="transmembrane region" description="Helical" evidence="1">
    <location>
        <begin position="39"/>
        <end position="69"/>
    </location>
</feature>
<keyword evidence="3" id="KW-1185">Reference proteome</keyword>
<keyword evidence="1" id="KW-0472">Membrane</keyword>
<evidence type="ECO:0000256" key="1">
    <source>
        <dbReference type="SAM" id="Phobius"/>
    </source>
</evidence>
<dbReference type="AlphaFoldDB" id="A0AAV5TIL5"/>
<keyword evidence="1" id="KW-1133">Transmembrane helix</keyword>